<evidence type="ECO:0000313" key="6">
    <source>
        <dbReference type="Proteomes" id="UP001374803"/>
    </source>
</evidence>
<dbReference type="InterPro" id="IPR016039">
    <property type="entry name" value="Thiolase-like"/>
</dbReference>
<dbReference type="PANTHER" id="PTHR34069:SF2">
    <property type="entry name" value="BETA-KETOACYL-[ACYL-CARRIER-PROTEIN] SYNTHASE III"/>
    <property type="match status" value="1"/>
</dbReference>
<dbReference type="InterPro" id="IPR013747">
    <property type="entry name" value="ACP_syn_III_C"/>
</dbReference>
<dbReference type="CDD" id="cd00830">
    <property type="entry name" value="KAS_III"/>
    <property type="match status" value="1"/>
</dbReference>
<keyword evidence="2" id="KW-0012">Acyltransferase</keyword>
<name>A0ABZ2KVE2_9BACT</name>
<dbReference type="Pfam" id="PF08545">
    <property type="entry name" value="ACP_syn_III"/>
    <property type="match status" value="1"/>
</dbReference>
<feature type="domain" description="Beta-ketoacyl-[acyl-carrier-protein] synthase III N-terminal" evidence="4">
    <location>
        <begin position="110"/>
        <end position="186"/>
    </location>
</feature>
<dbReference type="Proteomes" id="UP001374803">
    <property type="component" value="Chromosome"/>
</dbReference>
<organism evidence="5 6">
    <name type="scientific">Pendulispora rubella</name>
    <dbReference type="NCBI Taxonomy" id="2741070"/>
    <lineage>
        <taxon>Bacteria</taxon>
        <taxon>Pseudomonadati</taxon>
        <taxon>Myxococcota</taxon>
        <taxon>Myxococcia</taxon>
        <taxon>Myxococcales</taxon>
        <taxon>Sorangiineae</taxon>
        <taxon>Pendulisporaceae</taxon>
        <taxon>Pendulispora</taxon>
    </lineage>
</organism>
<evidence type="ECO:0000256" key="1">
    <source>
        <dbReference type="ARBA" id="ARBA00022679"/>
    </source>
</evidence>
<evidence type="ECO:0000256" key="2">
    <source>
        <dbReference type="ARBA" id="ARBA00023315"/>
    </source>
</evidence>
<accession>A0ABZ2KVE2</accession>
<keyword evidence="1" id="KW-0808">Transferase</keyword>
<dbReference type="EMBL" id="CP089983">
    <property type="protein sequence ID" value="WXB01723.1"/>
    <property type="molecule type" value="Genomic_DNA"/>
</dbReference>
<dbReference type="PANTHER" id="PTHR34069">
    <property type="entry name" value="3-OXOACYL-[ACYL-CARRIER-PROTEIN] SYNTHASE 3"/>
    <property type="match status" value="1"/>
</dbReference>
<evidence type="ECO:0000313" key="5">
    <source>
        <dbReference type="EMBL" id="WXB01723.1"/>
    </source>
</evidence>
<dbReference type="Pfam" id="PF08541">
    <property type="entry name" value="ACP_syn_III_C"/>
    <property type="match status" value="1"/>
</dbReference>
<dbReference type="InterPro" id="IPR013751">
    <property type="entry name" value="ACP_syn_III_N"/>
</dbReference>
<evidence type="ECO:0000259" key="3">
    <source>
        <dbReference type="Pfam" id="PF08541"/>
    </source>
</evidence>
<evidence type="ECO:0000259" key="4">
    <source>
        <dbReference type="Pfam" id="PF08545"/>
    </source>
</evidence>
<reference evidence="5" key="1">
    <citation type="submission" date="2021-12" db="EMBL/GenBank/DDBJ databases">
        <title>Discovery of the Pendulisporaceae a myxobacterial family with distinct sporulation behavior and unique specialized metabolism.</title>
        <authorList>
            <person name="Garcia R."/>
            <person name="Popoff A."/>
            <person name="Bader C.D."/>
            <person name="Loehr J."/>
            <person name="Walesch S."/>
            <person name="Walt C."/>
            <person name="Boldt J."/>
            <person name="Bunk B."/>
            <person name="Haeckl F.J.F.P.J."/>
            <person name="Gunesch A.P."/>
            <person name="Birkelbach J."/>
            <person name="Nuebel U."/>
            <person name="Pietschmann T."/>
            <person name="Bach T."/>
            <person name="Mueller R."/>
        </authorList>
    </citation>
    <scope>NUCLEOTIDE SEQUENCE</scope>
    <source>
        <strain evidence="5">MSr11367</strain>
    </source>
</reference>
<dbReference type="RefSeq" id="WP_394831341.1">
    <property type="nucleotide sequence ID" value="NZ_CP089929.1"/>
</dbReference>
<keyword evidence="6" id="KW-1185">Reference proteome</keyword>
<sequence>MPRSPVHIVDIGTYIPPQRASNTELGSEFQLDSEFLRNKIGVFERSIKDAAESTSDLCQKAFEDLLRRRSIDIASVQLVCVVTQNPDRNIPHTSAIVHQKLGMGKQCITFDISQGCAGYTHGIAVVTALVEKLGLERALLFTCDPYSTIVDRNDKATALIFGDAASVSYICRNESGYELIDSDFGTVPHSWQCLVCDDGRFRMDGRQVFSNAAREVPLSIHRLLERNGLNADDVDCFLLHPGSKYIIDFLRQNLALPPSKVPFEIAHYGNTVSSSIPIMLQQRMSRTEKDARLVLSGFGVGFSWGSNILEFKV</sequence>
<dbReference type="SUPFAM" id="SSF53901">
    <property type="entry name" value="Thiolase-like"/>
    <property type="match status" value="1"/>
</dbReference>
<proteinExistence type="predicted"/>
<dbReference type="Gene3D" id="3.40.47.10">
    <property type="match status" value="1"/>
</dbReference>
<feature type="domain" description="Beta-ketoacyl-[acyl-carrier-protein] synthase III C-terminal" evidence="3">
    <location>
        <begin position="224"/>
        <end position="310"/>
    </location>
</feature>
<gene>
    <name evidence="5" type="ORF">LVJ94_33010</name>
</gene>
<protein>
    <submittedName>
        <fullName evidence="5">Ketoacyl-ACP synthase III</fullName>
    </submittedName>
</protein>